<protein>
    <submittedName>
        <fullName evidence="1">Uncharacterized protein</fullName>
    </submittedName>
</protein>
<dbReference type="EMBL" id="JPKZ01001078">
    <property type="protein sequence ID" value="KHN84034.1"/>
    <property type="molecule type" value="Genomic_DNA"/>
</dbReference>
<reference evidence="1 2" key="1">
    <citation type="submission" date="2014-11" db="EMBL/GenBank/DDBJ databases">
        <title>Genetic blueprint of the zoonotic pathogen Toxocara canis.</title>
        <authorList>
            <person name="Zhu X.-Q."/>
            <person name="Korhonen P.K."/>
            <person name="Cai H."/>
            <person name="Young N.D."/>
            <person name="Nejsum P."/>
            <person name="von Samson-Himmelstjerna G."/>
            <person name="Boag P.R."/>
            <person name="Tan P."/>
            <person name="Li Q."/>
            <person name="Min J."/>
            <person name="Yang Y."/>
            <person name="Wang X."/>
            <person name="Fang X."/>
            <person name="Hall R.S."/>
            <person name="Hofmann A."/>
            <person name="Sternberg P.W."/>
            <person name="Jex A.R."/>
            <person name="Gasser R.B."/>
        </authorList>
    </citation>
    <scope>NUCLEOTIDE SEQUENCE [LARGE SCALE GENOMIC DNA]</scope>
    <source>
        <strain evidence="1">PN_DK_2014</strain>
    </source>
</reference>
<comment type="caution">
    <text evidence="1">The sequence shown here is derived from an EMBL/GenBank/DDBJ whole genome shotgun (WGS) entry which is preliminary data.</text>
</comment>
<accession>A0A0B2VRT4</accession>
<sequence>LLVWHTVGTVAELFCRNEIVPRDLRVTDAAVMQCLRWNSEEGVCRKAVKSQCLQRLLLTFRNSRFVTKTVEITRGKLKEHYELMMSFFDQPFIRVHPPTLSPQTRSGVAQLLAADLRFSLIGP</sequence>
<feature type="non-terminal residue" evidence="1">
    <location>
        <position position="1"/>
    </location>
</feature>
<dbReference type="AlphaFoldDB" id="A0A0B2VRT4"/>
<dbReference type="Proteomes" id="UP000031036">
    <property type="component" value="Unassembled WGS sequence"/>
</dbReference>
<evidence type="ECO:0000313" key="2">
    <source>
        <dbReference type="Proteomes" id="UP000031036"/>
    </source>
</evidence>
<organism evidence="1 2">
    <name type="scientific">Toxocara canis</name>
    <name type="common">Canine roundworm</name>
    <dbReference type="NCBI Taxonomy" id="6265"/>
    <lineage>
        <taxon>Eukaryota</taxon>
        <taxon>Metazoa</taxon>
        <taxon>Ecdysozoa</taxon>
        <taxon>Nematoda</taxon>
        <taxon>Chromadorea</taxon>
        <taxon>Rhabditida</taxon>
        <taxon>Spirurina</taxon>
        <taxon>Ascaridomorpha</taxon>
        <taxon>Ascaridoidea</taxon>
        <taxon>Toxocaridae</taxon>
        <taxon>Toxocara</taxon>
    </lineage>
</organism>
<evidence type="ECO:0000313" key="1">
    <source>
        <dbReference type="EMBL" id="KHN84034.1"/>
    </source>
</evidence>
<name>A0A0B2VRT4_TOXCA</name>
<keyword evidence="2" id="KW-1185">Reference proteome</keyword>
<gene>
    <name evidence="1" type="ORF">Tcan_04412</name>
</gene>
<proteinExistence type="predicted"/>